<accession>A0ABQ1JVU5</accession>
<gene>
    <name evidence="1" type="ORF">GCM10007424_17810</name>
</gene>
<keyword evidence="2" id="KW-1185">Reference proteome</keyword>
<evidence type="ECO:0000313" key="2">
    <source>
        <dbReference type="Proteomes" id="UP000615760"/>
    </source>
</evidence>
<evidence type="ECO:0000313" key="1">
    <source>
        <dbReference type="EMBL" id="GGB78149.1"/>
    </source>
</evidence>
<organism evidence="1 2">
    <name type="scientific">Flavobacterium suaedae</name>
    <dbReference type="NCBI Taxonomy" id="1767027"/>
    <lineage>
        <taxon>Bacteria</taxon>
        <taxon>Pseudomonadati</taxon>
        <taxon>Bacteroidota</taxon>
        <taxon>Flavobacteriia</taxon>
        <taxon>Flavobacteriales</taxon>
        <taxon>Flavobacteriaceae</taxon>
        <taxon>Flavobacterium</taxon>
    </lineage>
</organism>
<proteinExistence type="predicted"/>
<evidence type="ECO:0008006" key="3">
    <source>
        <dbReference type="Google" id="ProtNLM"/>
    </source>
</evidence>
<reference evidence="2" key="1">
    <citation type="journal article" date="2019" name="Int. J. Syst. Evol. Microbiol.">
        <title>The Global Catalogue of Microorganisms (GCM) 10K type strain sequencing project: providing services to taxonomists for standard genome sequencing and annotation.</title>
        <authorList>
            <consortium name="The Broad Institute Genomics Platform"/>
            <consortium name="The Broad Institute Genome Sequencing Center for Infectious Disease"/>
            <person name="Wu L."/>
            <person name="Ma J."/>
        </authorList>
    </citation>
    <scope>NUCLEOTIDE SEQUENCE [LARGE SCALE GENOMIC DNA]</scope>
    <source>
        <strain evidence="2">CGMCC 1.15461</strain>
    </source>
</reference>
<protein>
    <recommendedName>
        <fullName evidence="3">Tetratricopeptide repeat protein</fullName>
    </recommendedName>
</protein>
<dbReference type="EMBL" id="BMJE01000004">
    <property type="protein sequence ID" value="GGB78149.1"/>
    <property type="molecule type" value="Genomic_DNA"/>
</dbReference>
<dbReference type="RefSeq" id="WP_188620928.1">
    <property type="nucleotide sequence ID" value="NZ_BMJE01000004.1"/>
</dbReference>
<name>A0ABQ1JVU5_9FLAO</name>
<comment type="caution">
    <text evidence="1">The sequence shown here is derived from an EMBL/GenBank/DDBJ whole genome shotgun (WGS) entry which is preliminary data.</text>
</comment>
<sequence>MNAIDEVVSIMSISDKKAFISYLDRKNKRSDVHNIDFFKILETDDINRLKNKYKDKKSADVYHALRKRIYDSLIAFMANRAFANDTSEEHEVLKLIVVARLFLEHKLYKTAFKCLRKAEVKATALEQFNLLNEIYHTQIQYAHIEGAPELESLTEKFKQNREKLHREEQLNLGYAILRKELSEIQHKGKIVDFRGVIKNTMESLGVSLNDVLTFKSLYQILFIANEYASINNNFGLIAPFIERSLTFISNKKELTGRHLYYHIYILYFIANIHFRNRNFSVSMDYLNQMDIQMQAQNGKYKKRFFLRWSLLRALNEHYSGNADAAITIAKKALSQQKSADPVDSNDLKFCLVVFYLQHSDKTAFKYIRAFAHTDSWYEKRMGMDWTIKKVLVEILLYAEFDNTEQALYRIKSFKRRYKKYLVEVNEERVLAYLQFVEKYIAKPELATSETFQIQLQTLLQESEAEHDVFTTSFVGWLMAKVNKAPVYTTILELLNKK</sequence>
<dbReference type="Proteomes" id="UP000615760">
    <property type="component" value="Unassembled WGS sequence"/>
</dbReference>